<proteinExistence type="predicted"/>
<evidence type="ECO:0000256" key="5">
    <source>
        <dbReference type="ARBA" id="ARBA00023180"/>
    </source>
</evidence>
<keyword evidence="4 7" id="KW-0472">Membrane</keyword>
<keyword evidence="2" id="KW-0328">Glycosyltransferase</keyword>
<dbReference type="PaxDb" id="2903-EOD16550"/>
<keyword evidence="5" id="KW-0325">Glycoprotein</keyword>
<evidence type="ECO:0000256" key="2">
    <source>
        <dbReference type="ARBA" id="ARBA00022676"/>
    </source>
</evidence>
<evidence type="ECO:0000256" key="7">
    <source>
        <dbReference type="SAM" id="Phobius"/>
    </source>
</evidence>
<dbReference type="EnsemblProtists" id="EOD16550">
    <property type="protein sequence ID" value="EOD16550"/>
    <property type="gene ID" value="EMIHUDRAFT_118967"/>
</dbReference>
<keyword evidence="9" id="KW-1185">Reference proteome</keyword>
<keyword evidence="7" id="KW-1133">Transmembrane helix</keyword>
<evidence type="ECO:0008006" key="10">
    <source>
        <dbReference type="Google" id="ProtNLM"/>
    </source>
</evidence>
<evidence type="ECO:0000256" key="1">
    <source>
        <dbReference type="ARBA" id="ARBA00004606"/>
    </source>
</evidence>
<reference evidence="8" key="2">
    <citation type="submission" date="2024-10" db="UniProtKB">
        <authorList>
            <consortium name="EnsemblProtists"/>
        </authorList>
    </citation>
    <scope>IDENTIFICATION</scope>
</reference>
<evidence type="ECO:0000313" key="8">
    <source>
        <dbReference type="EnsemblProtists" id="EOD16550"/>
    </source>
</evidence>
<evidence type="ECO:0000256" key="4">
    <source>
        <dbReference type="ARBA" id="ARBA00023136"/>
    </source>
</evidence>
<dbReference type="Proteomes" id="UP000013827">
    <property type="component" value="Unassembled WGS sequence"/>
</dbReference>
<comment type="subcellular location">
    <subcellularLocation>
        <location evidence="1">Membrane</location>
        <topology evidence="1">Single-pass type II membrane protein</topology>
    </subcellularLocation>
</comment>
<reference evidence="9" key="1">
    <citation type="journal article" date="2013" name="Nature">
        <title>Pan genome of the phytoplankton Emiliania underpins its global distribution.</title>
        <authorList>
            <person name="Read B.A."/>
            <person name="Kegel J."/>
            <person name="Klute M.J."/>
            <person name="Kuo A."/>
            <person name="Lefebvre S.C."/>
            <person name="Maumus F."/>
            <person name="Mayer C."/>
            <person name="Miller J."/>
            <person name="Monier A."/>
            <person name="Salamov A."/>
            <person name="Young J."/>
            <person name="Aguilar M."/>
            <person name="Claverie J.M."/>
            <person name="Frickenhaus S."/>
            <person name="Gonzalez K."/>
            <person name="Herman E.K."/>
            <person name="Lin Y.C."/>
            <person name="Napier J."/>
            <person name="Ogata H."/>
            <person name="Sarno A.F."/>
            <person name="Shmutz J."/>
            <person name="Schroeder D."/>
            <person name="de Vargas C."/>
            <person name="Verret F."/>
            <person name="von Dassow P."/>
            <person name="Valentin K."/>
            <person name="Van de Peer Y."/>
            <person name="Wheeler G."/>
            <person name="Dacks J.B."/>
            <person name="Delwiche C.F."/>
            <person name="Dyhrman S.T."/>
            <person name="Glockner G."/>
            <person name="John U."/>
            <person name="Richards T."/>
            <person name="Worden A.Z."/>
            <person name="Zhang X."/>
            <person name="Grigoriev I.V."/>
            <person name="Allen A.E."/>
            <person name="Bidle K."/>
            <person name="Borodovsky M."/>
            <person name="Bowler C."/>
            <person name="Brownlee C."/>
            <person name="Cock J.M."/>
            <person name="Elias M."/>
            <person name="Gladyshev V.N."/>
            <person name="Groth M."/>
            <person name="Guda C."/>
            <person name="Hadaegh A."/>
            <person name="Iglesias-Rodriguez M.D."/>
            <person name="Jenkins J."/>
            <person name="Jones B.M."/>
            <person name="Lawson T."/>
            <person name="Leese F."/>
            <person name="Lindquist E."/>
            <person name="Lobanov A."/>
            <person name="Lomsadze A."/>
            <person name="Malik S.B."/>
            <person name="Marsh M.E."/>
            <person name="Mackinder L."/>
            <person name="Mock T."/>
            <person name="Mueller-Roeber B."/>
            <person name="Pagarete A."/>
            <person name="Parker M."/>
            <person name="Probert I."/>
            <person name="Quesneville H."/>
            <person name="Raines C."/>
            <person name="Rensing S.A."/>
            <person name="Riano-Pachon D.M."/>
            <person name="Richier S."/>
            <person name="Rokitta S."/>
            <person name="Shiraiwa Y."/>
            <person name="Soanes D.M."/>
            <person name="van der Giezen M."/>
            <person name="Wahlund T.M."/>
            <person name="Williams B."/>
            <person name="Wilson W."/>
            <person name="Wolfe G."/>
            <person name="Wurch L.L."/>
        </authorList>
    </citation>
    <scope>NUCLEOTIDE SEQUENCE</scope>
</reference>
<dbReference type="GeneID" id="17262698"/>
<dbReference type="InterPro" id="IPR003406">
    <property type="entry name" value="Glyco_trans_14"/>
</dbReference>
<dbReference type="AlphaFoldDB" id="A0A0D3IZ65"/>
<name>A0A0D3IZ65_EMIH1</name>
<dbReference type="KEGG" id="ehx:EMIHUDRAFT_118967"/>
<dbReference type="HOGENOM" id="CLU_597779_0_0_1"/>
<organism evidence="8 9">
    <name type="scientific">Emiliania huxleyi (strain CCMP1516)</name>
    <dbReference type="NCBI Taxonomy" id="280463"/>
    <lineage>
        <taxon>Eukaryota</taxon>
        <taxon>Haptista</taxon>
        <taxon>Haptophyta</taxon>
        <taxon>Prymnesiophyceae</taxon>
        <taxon>Isochrysidales</taxon>
        <taxon>Noelaerhabdaceae</taxon>
        <taxon>Emiliania</taxon>
    </lineage>
</organism>
<dbReference type="Pfam" id="PF02485">
    <property type="entry name" value="Branch"/>
    <property type="match status" value="1"/>
</dbReference>
<protein>
    <recommendedName>
        <fullName evidence="10">Protein xylosyltransferase</fullName>
    </recommendedName>
</protein>
<evidence type="ECO:0000313" key="9">
    <source>
        <dbReference type="Proteomes" id="UP000013827"/>
    </source>
</evidence>
<dbReference type="RefSeq" id="XP_005768979.1">
    <property type="nucleotide sequence ID" value="XM_005768922.1"/>
</dbReference>
<evidence type="ECO:0000256" key="3">
    <source>
        <dbReference type="ARBA" id="ARBA00022679"/>
    </source>
</evidence>
<keyword evidence="7" id="KW-0812">Transmembrane</keyword>
<feature type="transmembrane region" description="Helical" evidence="7">
    <location>
        <begin position="410"/>
        <end position="429"/>
    </location>
</feature>
<accession>A0A0D3IZ65</accession>
<dbReference type="GO" id="GO:0016020">
    <property type="term" value="C:membrane"/>
    <property type="evidence" value="ECO:0007669"/>
    <property type="project" value="UniProtKB-SubCell"/>
</dbReference>
<keyword evidence="3" id="KW-0808">Transferase</keyword>
<feature type="region of interest" description="Disordered" evidence="6">
    <location>
        <begin position="317"/>
        <end position="407"/>
    </location>
</feature>
<feature type="compositionally biased region" description="Low complexity" evidence="6">
    <location>
        <begin position="372"/>
        <end position="385"/>
    </location>
</feature>
<sequence length="458" mass="49939">MDGSPFQVHDYTGHPLDPNASLSRLCNSAAQRRLRRQSQLPEFFIDPLSPLPLADAVRSGPAVRYVYLLLASRPYAHETINRNVHALQVPGALEAASRGSRESNLFLVHIDAKMEAGAAEALRTAVSSRPDVYFVRRRRHVVWAGWSMMLVLLDAIHSLLRRLLRFEYLINLGDADLTVRTHGEIASFFGAFPGRSILSVVESKRDPRRYKMHAGFRGYCWVAINSPMRRTVIPSHLRFIEWPQMHGDANKYWATVGPQFHGGPMVLNASLAKKAFRSSSMFARKFDVALYPDALAAWDRWMAAKLLSRGAATAQPPIASHLLPGDPTLSKGLPPPTEHETDAPLAAPPPEPEEEEEVTPPLSPRGAARSPPGQQAADRPAAAAAGGEGAADSELATRLPRSGPDQPARWGGAWLAAALGVAAVAAVFCRRRSAQLAQLRAAKVARAFGAQPRSTKIV</sequence>
<evidence type="ECO:0000256" key="6">
    <source>
        <dbReference type="SAM" id="MobiDB-lite"/>
    </source>
</evidence>
<dbReference type="GO" id="GO:0016757">
    <property type="term" value="F:glycosyltransferase activity"/>
    <property type="evidence" value="ECO:0007669"/>
    <property type="project" value="UniProtKB-KW"/>
</dbReference>